<keyword evidence="3" id="KW-0804">Transcription</keyword>
<dbReference type="OrthoDB" id="3227375at2"/>
<evidence type="ECO:0000256" key="2">
    <source>
        <dbReference type="ARBA" id="ARBA00023125"/>
    </source>
</evidence>
<dbReference type="SUPFAM" id="SSF47413">
    <property type="entry name" value="lambda repressor-like DNA-binding domains"/>
    <property type="match status" value="1"/>
</dbReference>
<dbReference type="InterPro" id="IPR000843">
    <property type="entry name" value="HTH_LacI"/>
</dbReference>
<accession>A0A8D3WM76</accession>
<dbReference type="PANTHER" id="PTHR30146:SF153">
    <property type="entry name" value="LACTOSE OPERON REPRESSOR"/>
    <property type="match status" value="1"/>
</dbReference>
<proteinExistence type="predicted"/>
<sequence length="342" mass="36060">MRPKARRTTLADIAQAAGVSVATVSKVVNGRGDVAPHTRTRVQELLHQHHYLAPVFRHTKATDMPTIEVQFKGGLKSYVAETLEGIIDSAAESGASVVISKASLAPHWARDLVSAGRRAVIAITSVYTAAHLDELSRSGLPLVVLDPLHVPDSRVHSIGATNFTGGLAATRHLLSLGHHRIAYLGGPAAAVCNQARTHGYRAAMEADGMRVPDGYVRSGDFTYETGLLGATALLSLQEPPTAVFAGNDEIAAGVIETARTRGLRIPEDLSVVGFDDTSPARMTTPPLTTVRQPLREMGGTALRTALRLANGEKVESHHIELATELVVRASTAPPGEGASAPG</sequence>
<dbReference type="Proteomes" id="UP000002066">
    <property type="component" value="Chromosome"/>
</dbReference>
<dbReference type="InterPro" id="IPR010982">
    <property type="entry name" value="Lambda_DNA-bd_dom_sf"/>
</dbReference>
<dbReference type="InterPro" id="IPR028082">
    <property type="entry name" value="Peripla_BP_I"/>
</dbReference>
<name>A0A8D3WM76_STRFA</name>
<dbReference type="Gene3D" id="1.10.260.40">
    <property type="entry name" value="lambda repressor-like DNA-binding domains"/>
    <property type="match status" value="1"/>
</dbReference>
<protein>
    <submittedName>
        <fullName evidence="5">Transcriptional regulator, LacI family</fullName>
    </submittedName>
</protein>
<dbReference type="PANTHER" id="PTHR30146">
    <property type="entry name" value="LACI-RELATED TRANSCRIPTIONAL REPRESSOR"/>
    <property type="match status" value="1"/>
</dbReference>
<gene>
    <name evidence="5" type="ordered locus">Sfla_6363</name>
</gene>
<dbReference type="Pfam" id="PF00356">
    <property type="entry name" value="LacI"/>
    <property type="match status" value="1"/>
</dbReference>
<evidence type="ECO:0000256" key="3">
    <source>
        <dbReference type="ARBA" id="ARBA00023163"/>
    </source>
</evidence>
<evidence type="ECO:0000313" key="5">
    <source>
        <dbReference type="EMBL" id="ADW07720.1"/>
    </source>
</evidence>
<organism evidence="5 6">
    <name type="scientific">Streptomyces pratensis (strain ATCC 33331 / IAF-45CD)</name>
    <dbReference type="NCBI Taxonomy" id="591167"/>
    <lineage>
        <taxon>Bacteria</taxon>
        <taxon>Bacillati</taxon>
        <taxon>Actinomycetota</taxon>
        <taxon>Actinomycetes</taxon>
        <taxon>Kitasatosporales</taxon>
        <taxon>Streptomycetaceae</taxon>
        <taxon>Streptomyces</taxon>
    </lineage>
</organism>
<dbReference type="PROSITE" id="PS00356">
    <property type="entry name" value="HTH_LACI_1"/>
    <property type="match status" value="1"/>
</dbReference>
<dbReference type="KEGG" id="sfa:Sfla_6363"/>
<dbReference type="SMART" id="SM00354">
    <property type="entry name" value="HTH_LACI"/>
    <property type="match status" value="1"/>
</dbReference>
<dbReference type="CDD" id="cd01392">
    <property type="entry name" value="HTH_LacI"/>
    <property type="match status" value="1"/>
</dbReference>
<dbReference type="GO" id="GO:0000976">
    <property type="term" value="F:transcription cis-regulatory region binding"/>
    <property type="evidence" value="ECO:0007669"/>
    <property type="project" value="TreeGrafter"/>
</dbReference>
<feature type="domain" description="HTH lacI-type" evidence="4">
    <location>
        <begin position="8"/>
        <end position="62"/>
    </location>
</feature>
<evidence type="ECO:0000256" key="1">
    <source>
        <dbReference type="ARBA" id="ARBA00023015"/>
    </source>
</evidence>
<keyword evidence="1" id="KW-0805">Transcription regulation</keyword>
<keyword evidence="2" id="KW-0238">DNA-binding</keyword>
<dbReference type="AlphaFoldDB" id="A0A8D3WM76"/>
<dbReference type="Gene3D" id="3.40.50.2300">
    <property type="match status" value="2"/>
</dbReference>
<dbReference type="PROSITE" id="PS50932">
    <property type="entry name" value="HTH_LACI_2"/>
    <property type="match status" value="1"/>
</dbReference>
<dbReference type="EMBL" id="CP002475">
    <property type="protein sequence ID" value="ADW07720.1"/>
    <property type="molecule type" value="Genomic_DNA"/>
</dbReference>
<dbReference type="PRINTS" id="PR00036">
    <property type="entry name" value="HTHLACI"/>
</dbReference>
<dbReference type="GO" id="GO:0003700">
    <property type="term" value="F:DNA-binding transcription factor activity"/>
    <property type="evidence" value="ECO:0007669"/>
    <property type="project" value="TreeGrafter"/>
</dbReference>
<dbReference type="InterPro" id="IPR046335">
    <property type="entry name" value="LacI/GalR-like_sensor"/>
</dbReference>
<evidence type="ECO:0000313" key="6">
    <source>
        <dbReference type="Proteomes" id="UP000002066"/>
    </source>
</evidence>
<dbReference type="SUPFAM" id="SSF53822">
    <property type="entry name" value="Periplasmic binding protein-like I"/>
    <property type="match status" value="1"/>
</dbReference>
<dbReference type="Pfam" id="PF13377">
    <property type="entry name" value="Peripla_BP_3"/>
    <property type="match status" value="1"/>
</dbReference>
<evidence type="ECO:0000259" key="4">
    <source>
        <dbReference type="PROSITE" id="PS50932"/>
    </source>
</evidence>
<reference evidence="5 6" key="1">
    <citation type="submission" date="2011-01" db="EMBL/GenBank/DDBJ databases">
        <title>Complete sequence of chromosome of Streptomyces flavogriseus ATCC 33331.</title>
        <authorList>
            <consortium name="US DOE Joint Genome Institute"/>
            <person name="Lucas S."/>
            <person name="Copeland A."/>
            <person name="Lapidus A."/>
            <person name="Cheng J.-F."/>
            <person name="Goodwin L."/>
            <person name="Pitluck S."/>
            <person name="Davenport K."/>
            <person name="Detter J.C."/>
            <person name="Han C."/>
            <person name="Tapia R."/>
            <person name="Land M."/>
            <person name="Hauser L."/>
            <person name="Kyrpides N."/>
            <person name="Ivanova N."/>
            <person name="Ovchinnikova G."/>
            <person name="Pagani I."/>
            <person name="Brumm P."/>
            <person name="Mead D."/>
            <person name="Woyke T."/>
        </authorList>
    </citation>
    <scope>NUCLEOTIDE SEQUENCE [LARGE SCALE GENOMIC DNA]</scope>
    <source>
        <strain evidence="6">ATCC 33331 / IAF-45CD</strain>
    </source>
</reference>